<dbReference type="Proteomes" id="UP001500027">
    <property type="component" value="Unassembled WGS sequence"/>
</dbReference>
<keyword evidence="5" id="KW-1185">Reference proteome</keyword>
<dbReference type="InterPro" id="IPR031107">
    <property type="entry name" value="Small_HSP"/>
</dbReference>
<protein>
    <recommendedName>
        <fullName evidence="3">SHSP domain-containing protein</fullName>
    </recommendedName>
</protein>
<sequence length="160" mass="18000">MSNLVSIPKNGSLAKTKANAIKGFPFVSSFFDDMFLEDFPSLFSSNFNAGVSLPKVNIKETEDSFHVEMAVPGMKKSDFQINLDENVLSVSTELEEENEVNETGFTRREFGYSSFRRTFTLPDTVDDNKILAEYNEGILSIKLPKKEEAKKKPARTIKIS</sequence>
<evidence type="ECO:0000313" key="5">
    <source>
        <dbReference type="Proteomes" id="UP001500027"/>
    </source>
</evidence>
<evidence type="ECO:0000256" key="1">
    <source>
        <dbReference type="PROSITE-ProRule" id="PRU00285"/>
    </source>
</evidence>
<feature type="domain" description="SHSP" evidence="3">
    <location>
        <begin position="47"/>
        <end position="160"/>
    </location>
</feature>
<dbReference type="PANTHER" id="PTHR11527">
    <property type="entry name" value="HEAT-SHOCK PROTEIN 20 FAMILY MEMBER"/>
    <property type="match status" value="1"/>
</dbReference>
<dbReference type="PROSITE" id="PS01031">
    <property type="entry name" value="SHSP"/>
    <property type="match status" value="1"/>
</dbReference>
<dbReference type="Gene3D" id="2.60.40.790">
    <property type="match status" value="1"/>
</dbReference>
<dbReference type="Pfam" id="PF00011">
    <property type="entry name" value="HSP20"/>
    <property type="match status" value="1"/>
</dbReference>
<dbReference type="RefSeq" id="WP_139000517.1">
    <property type="nucleotide sequence ID" value="NZ_BAABAV010000001.1"/>
</dbReference>
<organism evidence="4 5">
    <name type="scientific">Hyunsoonleella aestuarii</name>
    <dbReference type="NCBI Taxonomy" id="912802"/>
    <lineage>
        <taxon>Bacteria</taxon>
        <taxon>Pseudomonadati</taxon>
        <taxon>Bacteroidota</taxon>
        <taxon>Flavobacteriia</taxon>
        <taxon>Flavobacteriales</taxon>
        <taxon>Flavobacteriaceae</taxon>
    </lineage>
</organism>
<gene>
    <name evidence="4" type="ORF">GCM10022257_16850</name>
</gene>
<proteinExistence type="inferred from homology"/>
<dbReference type="InterPro" id="IPR008978">
    <property type="entry name" value="HSP20-like_chaperone"/>
</dbReference>
<dbReference type="EMBL" id="BAABAV010000001">
    <property type="protein sequence ID" value="GAA4269584.1"/>
    <property type="molecule type" value="Genomic_DNA"/>
</dbReference>
<comment type="caution">
    <text evidence="4">The sequence shown here is derived from an EMBL/GenBank/DDBJ whole genome shotgun (WGS) entry which is preliminary data.</text>
</comment>
<accession>A0ABP8EBR4</accession>
<reference evidence="5" key="1">
    <citation type="journal article" date="2019" name="Int. J. Syst. Evol. Microbiol.">
        <title>The Global Catalogue of Microorganisms (GCM) 10K type strain sequencing project: providing services to taxonomists for standard genome sequencing and annotation.</title>
        <authorList>
            <consortium name="The Broad Institute Genomics Platform"/>
            <consortium name="The Broad Institute Genome Sequencing Center for Infectious Disease"/>
            <person name="Wu L."/>
            <person name="Ma J."/>
        </authorList>
    </citation>
    <scope>NUCLEOTIDE SEQUENCE [LARGE SCALE GENOMIC DNA]</scope>
    <source>
        <strain evidence="5">JCM 17452</strain>
    </source>
</reference>
<evidence type="ECO:0000313" key="4">
    <source>
        <dbReference type="EMBL" id="GAA4269584.1"/>
    </source>
</evidence>
<evidence type="ECO:0000256" key="2">
    <source>
        <dbReference type="RuleBase" id="RU003616"/>
    </source>
</evidence>
<name>A0ABP8EBR4_9FLAO</name>
<dbReference type="SUPFAM" id="SSF49764">
    <property type="entry name" value="HSP20-like chaperones"/>
    <property type="match status" value="1"/>
</dbReference>
<evidence type="ECO:0000259" key="3">
    <source>
        <dbReference type="PROSITE" id="PS01031"/>
    </source>
</evidence>
<dbReference type="CDD" id="cd06464">
    <property type="entry name" value="ACD_sHsps-like"/>
    <property type="match status" value="1"/>
</dbReference>
<dbReference type="InterPro" id="IPR002068">
    <property type="entry name" value="A-crystallin/Hsp20_dom"/>
</dbReference>
<comment type="similarity">
    <text evidence="1 2">Belongs to the small heat shock protein (HSP20) family.</text>
</comment>